<gene>
    <name evidence="7" type="ORF">HK099_005610</name>
</gene>
<dbReference type="PANTHER" id="PTHR24045">
    <property type="match status" value="1"/>
</dbReference>
<dbReference type="EMBL" id="JADGJW010000445">
    <property type="protein sequence ID" value="KAJ3217066.1"/>
    <property type="molecule type" value="Genomic_DNA"/>
</dbReference>
<dbReference type="GO" id="GO:0005794">
    <property type="term" value="C:Golgi apparatus"/>
    <property type="evidence" value="ECO:0007669"/>
    <property type="project" value="TreeGrafter"/>
</dbReference>
<keyword evidence="3" id="KW-0812">Transmembrane</keyword>
<name>A0AAD5XYU1_9FUNG</name>
<evidence type="ECO:0000313" key="8">
    <source>
        <dbReference type="Proteomes" id="UP001211065"/>
    </source>
</evidence>
<organism evidence="7 8">
    <name type="scientific">Clydaea vesicula</name>
    <dbReference type="NCBI Taxonomy" id="447962"/>
    <lineage>
        <taxon>Eukaryota</taxon>
        <taxon>Fungi</taxon>
        <taxon>Fungi incertae sedis</taxon>
        <taxon>Chytridiomycota</taxon>
        <taxon>Chytridiomycota incertae sedis</taxon>
        <taxon>Chytridiomycetes</taxon>
        <taxon>Lobulomycetales</taxon>
        <taxon>Lobulomycetaceae</taxon>
        <taxon>Clydaea</taxon>
    </lineage>
</organism>
<evidence type="ECO:0000313" key="7">
    <source>
        <dbReference type="EMBL" id="KAJ3217066.1"/>
    </source>
</evidence>
<keyword evidence="2" id="KW-0808">Transferase</keyword>
<dbReference type="Proteomes" id="UP001211065">
    <property type="component" value="Unassembled WGS sequence"/>
</dbReference>
<dbReference type="GO" id="GO:0016772">
    <property type="term" value="F:transferase activity, transferring phosphorus-containing groups"/>
    <property type="evidence" value="ECO:0007669"/>
    <property type="project" value="InterPro"/>
</dbReference>
<feature type="domain" description="Stealth protein CR3 conserved region 3" evidence="6">
    <location>
        <begin position="546"/>
        <end position="590"/>
    </location>
</feature>
<accession>A0AAD5XYU1</accession>
<feature type="domain" description="NAD-dependent epimerase/dehydratase" evidence="4">
    <location>
        <begin position="16"/>
        <end position="131"/>
    </location>
</feature>
<dbReference type="InterPro" id="IPR036291">
    <property type="entry name" value="NAD(P)-bd_dom_sf"/>
</dbReference>
<dbReference type="SUPFAM" id="SSF51735">
    <property type="entry name" value="NAD(P)-binding Rossmann-fold domains"/>
    <property type="match status" value="1"/>
</dbReference>
<dbReference type="AlphaFoldDB" id="A0AAD5XYU1"/>
<dbReference type="InterPro" id="IPR001509">
    <property type="entry name" value="Epimerase_deHydtase"/>
</dbReference>
<dbReference type="InterPro" id="IPR031357">
    <property type="entry name" value="Stealth_CR3"/>
</dbReference>
<evidence type="ECO:0000256" key="3">
    <source>
        <dbReference type="SAM" id="Phobius"/>
    </source>
</evidence>
<feature type="transmembrane region" description="Helical" evidence="3">
    <location>
        <begin position="281"/>
        <end position="298"/>
    </location>
</feature>
<dbReference type="Gene3D" id="3.40.50.720">
    <property type="entry name" value="NAD(P)-binding Rossmann-like Domain"/>
    <property type="match status" value="1"/>
</dbReference>
<sequence length="673" mass="77106">MSLFKPNQISSKFRAAVLGGSGSVGKPLIKYLIEQQNCEKIILINRKNIAEFEGNSKVEQHVTNMEKLNVETEKIFKSGNSKPDIIYVTMGVGSPSSVTKENLFVVDVNLPTEFAKAASSCGVKHAVLLTSVGSDINAKWSNITKTAAGGGYYVYCKGQVEKNYEDQKFQSLAIFKPGTLIGSPNTPGFFSTLAPKVDWLLPERFRSIHVEDLAGAMVEQSEAQLSSGASSSPYGTKYFEGATLFSSMNISLLPSPKGPNSPSSPLYSPFPHRTSKKVKRSTVAAIVLFVLLIFIWQVKFIHNSFHDKTNIGKGYKKGNIIVSFPNNKKKKKESERLEVVEAVFNETAVSQEEDVWSFAKDCSIIYTWANGSIKEHQELYNYYKYDDKSLRNSFQRFRDNEELKHSLRSYTKNMAWHRGNIFLVVPDGHVPEWINLEHPRLKIINQSTLVDEEDNPTFNTNAIEQNFYKIPGLTDHFIAVNDDIFFGRELHPIDFFTEEKGVNFFFENSALIPNVVYTDHVLESRKTTAKALIRQYDIKDKIYSPKHAPFVYLKEVFPVMKELFAEELKNTSTHKFRHVKDLVTPILHHYTLMNEKKLSHLHYKFLTSKEMENEFYMVPVTENLPKILKNFEDIEKRKPKIFNLNDDYNESYVSYLMKLFLFKMYPEKSPFEK</sequence>
<evidence type="ECO:0000256" key="1">
    <source>
        <dbReference type="ARBA" id="ARBA00007583"/>
    </source>
</evidence>
<evidence type="ECO:0000259" key="6">
    <source>
        <dbReference type="Pfam" id="PF17102"/>
    </source>
</evidence>
<comment type="similarity">
    <text evidence="1">Belongs to the stealth family.</text>
</comment>
<dbReference type="Pfam" id="PF17102">
    <property type="entry name" value="Stealth_CR3"/>
    <property type="match status" value="1"/>
</dbReference>
<dbReference type="Pfam" id="PF01370">
    <property type="entry name" value="Epimerase"/>
    <property type="match status" value="1"/>
</dbReference>
<dbReference type="PANTHER" id="PTHR24045:SF0">
    <property type="entry name" value="N-ACETYLGLUCOSAMINE-1-PHOSPHOTRANSFERASE SUBUNITS ALPHA_BETA"/>
    <property type="match status" value="1"/>
</dbReference>
<keyword evidence="8" id="KW-1185">Reference proteome</keyword>
<keyword evidence="3" id="KW-1133">Transmembrane helix</keyword>
<keyword evidence="3" id="KW-0472">Membrane</keyword>
<evidence type="ECO:0000259" key="4">
    <source>
        <dbReference type="Pfam" id="PF01370"/>
    </source>
</evidence>
<proteinExistence type="inferred from homology"/>
<reference evidence="7" key="1">
    <citation type="submission" date="2020-05" db="EMBL/GenBank/DDBJ databases">
        <title>Phylogenomic resolution of chytrid fungi.</title>
        <authorList>
            <person name="Stajich J.E."/>
            <person name="Amses K."/>
            <person name="Simmons R."/>
            <person name="Seto K."/>
            <person name="Myers J."/>
            <person name="Bonds A."/>
            <person name="Quandt C.A."/>
            <person name="Barry K."/>
            <person name="Liu P."/>
            <person name="Grigoriev I."/>
            <person name="Longcore J.E."/>
            <person name="James T.Y."/>
        </authorList>
    </citation>
    <scope>NUCLEOTIDE SEQUENCE</scope>
    <source>
        <strain evidence="7">JEL0476</strain>
    </source>
</reference>
<evidence type="ECO:0000256" key="2">
    <source>
        <dbReference type="ARBA" id="ARBA00022679"/>
    </source>
</evidence>
<dbReference type="Pfam" id="PF11380">
    <property type="entry name" value="Stealth_CR2"/>
    <property type="match status" value="1"/>
</dbReference>
<protein>
    <submittedName>
        <fullName evidence="7">Uncharacterized protein</fullName>
    </submittedName>
</protein>
<dbReference type="InterPro" id="IPR021520">
    <property type="entry name" value="Stealth_CR2"/>
</dbReference>
<feature type="domain" description="Stealth protein CR2 conserved region 2" evidence="5">
    <location>
        <begin position="396"/>
        <end position="501"/>
    </location>
</feature>
<dbReference type="InterPro" id="IPR047141">
    <property type="entry name" value="Stealth"/>
</dbReference>
<evidence type="ECO:0000259" key="5">
    <source>
        <dbReference type="Pfam" id="PF11380"/>
    </source>
</evidence>
<comment type="caution">
    <text evidence="7">The sequence shown here is derived from an EMBL/GenBank/DDBJ whole genome shotgun (WGS) entry which is preliminary data.</text>
</comment>